<evidence type="ECO:0000256" key="3">
    <source>
        <dbReference type="ARBA" id="ARBA00048461"/>
    </source>
</evidence>
<dbReference type="SUPFAM" id="SSF53474">
    <property type="entry name" value="alpha/beta-Hydrolases"/>
    <property type="match status" value="1"/>
</dbReference>
<dbReference type="Pfam" id="PF00561">
    <property type="entry name" value="Abhydrolase_1"/>
    <property type="match status" value="1"/>
</dbReference>
<feature type="domain" description="AB hydrolase-1" evidence="5">
    <location>
        <begin position="180"/>
        <end position="318"/>
    </location>
</feature>
<dbReference type="AlphaFoldDB" id="A0AAJ6CFF7"/>
<dbReference type="GO" id="GO:0052689">
    <property type="term" value="F:carboxylic ester hydrolase activity"/>
    <property type="evidence" value="ECO:0007669"/>
    <property type="project" value="TreeGrafter"/>
</dbReference>
<sequence length="398" mass="43404">MTDKPELRSGIDHAAATAADAAAAISPESQLPASILPMPSSMMTSVSSWWSLSPEQTAEAELYLLSKSGYFEGAGLGNASACQSDGPNALSDAFQIVRSSAPAMSQIAKISRFSTIGTKLAQDGKVGMVRLVNIGGPPEGTHRAGLLSRLQLKHTPRLVNTLEIGTPVPRSEQDPKEQKIVLVHGYAAGLAFFYKNLAMFGAIPNSRFFALDWLGMGRSSRPPYTLPHSKARSMERVEAAESYFLTSLEQWREKMQIDKMVLVGHSLGGYLSIAYALKYPERVERLVLVSPVGIPEGSWDLQMQKRIEARQEELKSNQRRDSNASEASAESVESNRDAATQNGDSDWMDVNGGIDSKRLLRKAGNNDSRVLVIPNAGHHVYLDNAPEFNKLMSSFLQP</sequence>
<dbReference type="EMBL" id="CP119943">
    <property type="protein sequence ID" value="WFC98277.1"/>
    <property type="molecule type" value="Genomic_DNA"/>
</dbReference>
<feature type="compositionally biased region" description="Basic and acidic residues" evidence="4">
    <location>
        <begin position="312"/>
        <end position="323"/>
    </location>
</feature>
<gene>
    <name evidence="6" type="ORF">MYAM1_001002</name>
</gene>
<organism evidence="6 7">
    <name type="scientific">Malassezia yamatoensis</name>
    <dbReference type="NCBI Taxonomy" id="253288"/>
    <lineage>
        <taxon>Eukaryota</taxon>
        <taxon>Fungi</taxon>
        <taxon>Dikarya</taxon>
        <taxon>Basidiomycota</taxon>
        <taxon>Ustilaginomycotina</taxon>
        <taxon>Malasseziomycetes</taxon>
        <taxon>Malasseziales</taxon>
        <taxon>Malasseziaceae</taxon>
        <taxon>Malassezia</taxon>
    </lineage>
</organism>
<comment type="similarity">
    <text evidence="1">Belongs to the peptidase S33 family. ABHD4/ABHD5 subfamily.</text>
</comment>
<dbReference type="GO" id="GO:0005739">
    <property type="term" value="C:mitochondrion"/>
    <property type="evidence" value="ECO:0007669"/>
    <property type="project" value="TreeGrafter"/>
</dbReference>
<evidence type="ECO:0000313" key="7">
    <source>
        <dbReference type="Proteomes" id="UP001219567"/>
    </source>
</evidence>
<accession>A0AAJ6CFF7</accession>
<dbReference type="PANTHER" id="PTHR42886">
    <property type="entry name" value="RE40534P-RELATED"/>
    <property type="match status" value="1"/>
</dbReference>
<evidence type="ECO:0000256" key="4">
    <source>
        <dbReference type="SAM" id="MobiDB-lite"/>
    </source>
</evidence>
<protein>
    <recommendedName>
        <fullName evidence="5">AB hydrolase-1 domain-containing protein</fullName>
    </recommendedName>
</protein>
<dbReference type="GO" id="GO:0055088">
    <property type="term" value="P:lipid homeostasis"/>
    <property type="evidence" value="ECO:0007669"/>
    <property type="project" value="TreeGrafter"/>
</dbReference>
<evidence type="ECO:0000256" key="1">
    <source>
        <dbReference type="ARBA" id="ARBA00038097"/>
    </source>
</evidence>
<dbReference type="InterPro" id="IPR000073">
    <property type="entry name" value="AB_hydrolase_1"/>
</dbReference>
<comment type="catalytic activity">
    <reaction evidence="2">
        <text>a diacylglycerol + H2O = a monoacylglycerol + a fatty acid + H(+)</text>
        <dbReference type="Rhea" id="RHEA:32731"/>
        <dbReference type="ChEBI" id="CHEBI:15377"/>
        <dbReference type="ChEBI" id="CHEBI:15378"/>
        <dbReference type="ChEBI" id="CHEBI:17408"/>
        <dbReference type="ChEBI" id="CHEBI:18035"/>
        <dbReference type="ChEBI" id="CHEBI:28868"/>
    </reaction>
</comment>
<dbReference type="Gene3D" id="3.40.50.1820">
    <property type="entry name" value="alpha/beta hydrolase"/>
    <property type="match status" value="1"/>
</dbReference>
<comment type="catalytic activity">
    <reaction evidence="3">
        <text>a monoacylglycerol + H2O = glycerol + a fatty acid + H(+)</text>
        <dbReference type="Rhea" id="RHEA:15245"/>
        <dbReference type="ChEBI" id="CHEBI:15377"/>
        <dbReference type="ChEBI" id="CHEBI:15378"/>
        <dbReference type="ChEBI" id="CHEBI:17408"/>
        <dbReference type="ChEBI" id="CHEBI:17754"/>
        <dbReference type="ChEBI" id="CHEBI:28868"/>
    </reaction>
</comment>
<evidence type="ECO:0000256" key="2">
    <source>
        <dbReference type="ARBA" id="ARBA00047591"/>
    </source>
</evidence>
<keyword evidence="7" id="KW-1185">Reference proteome</keyword>
<dbReference type="Proteomes" id="UP001219567">
    <property type="component" value="Chromosome 1"/>
</dbReference>
<dbReference type="GO" id="GO:0042171">
    <property type="term" value="F:lysophosphatidic acid acyltransferase activity"/>
    <property type="evidence" value="ECO:0007669"/>
    <property type="project" value="TreeGrafter"/>
</dbReference>
<dbReference type="InterPro" id="IPR029058">
    <property type="entry name" value="AB_hydrolase_fold"/>
</dbReference>
<dbReference type="PANTHER" id="PTHR42886:SF29">
    <property type="entry name" value="PUMMELIG, ISOFORM A"/>
    <property type="match status" value="1"/>
</dbReference>
<dbReference type="GO" id="GO:0006654">
    <property type="term" value="P:phosphatidic acid biosynthetic process"/>
    <property type="evidence" value="ECO:0007669"/>
    <property type="project" value="TreeGrafter"/>
</dbReference>
<reference evidence="6 7" key="1">
    <citation type="submission" date="2023-03" db="EMBL/GenBank/DDBJ databases">
        <title>Mating type loci evolution in Malassezia.</title>
        <authorList>
            <person name="Coelho M.A."/>
        </authorList>
    </citation>
    <scope>NUCLEOTIDE SEQUENCE [LARGE SCALE GENOMIC DNA]</scope>
    <source>
        <strain evidence="6 7">CBS 9725</strain>
    </source>
</reference>
<feature type="region of interest" description="Disordered" evidence="4">
    <location>
        <begin position="312"/>
        <end position="350"/>
    </location>
</feature>
<proteinExistence type="inferred from homology"/>
<name>A0AAJ6CFF7_9BASI</name>
<evidence type="ECO:0000313" key="6">
    <source>
        <dbReference type="EMBL" id="WFC98277.1"/>
    </source>
</evidence>
<evidence type="ECO:0000259" key="5">
    <source>
        <dbReference type="Pfam" id="PF00561"/>
    </source>
</evidence>